<dbReference type="AlphaFoldDB" id="A0AAV1JSZ6"/>
<name>A0AAV1JSZ6_9NEOP</name>
<evidence type="ECO:0000313" key="4">
    <source>
        <dbReference type="Proteomes" id="UP001497472"/>
    </source>
</evidence>
<gene>
    <name evidence="3" type="ORF">LNINA_LOCUS10886</name>
</gene>
<organism evidence="3 4">
    <name type="scientific">Leptosia nina</name>
    <dbReference type="NCBI Taxonomy" id="320188"/>
    <lineage>
        <taxon>Eukaryota</taxon>
        <taxon>Metazoa</taxon>
        <taxon>Ecdysozoa</taxon>
        <taxon>Arthropoda</taxon>
        <taxon>Hexapoda</taxon>
        <taxon>Insecta</taxon>
        <taxon>Pterygota</taxon>
        <taxon>Neoptera</taxon>
        <taxon>Endopterygota</taxon>
        <taxon>Lepidoptera</taxon>
        <taxon>Glossata</taxon>
        <taxon>Ditrysia</taxon>
        <taxon>Papilionoidea</taxon>
        <taxon>Pieridae</taxon>
        <taxon>Pierinae</taxon>
        <taxon>Leptosia</taxon>
    </lineage>
</organism>
<dbReference type="EMBL" id="CAVLEF010000132">
    <property type="protein sequence ID" value="CAK1551777.1"/>
    <property type="molecule type" value="Genomic_DNA"/>
</dbReference>
<keyword evidence="4" id="KW-1185">Reference proteome</keyword>
<evidence type="ECO:0000256" key="1">
    <source>
        <dbReference type="SAM" id="MobiDB-lite"/>
    </source>
</evidence>
<accession>A0AAV1JSZ6</accession>
<dbReference type="Proteomes" id="UP001497472">
    <property type="component" value="Unassembled WGS sequence"/>
</dbReference>
<feature type="signal peptide" evidence="2">
    <location>
        <begin position="1"/>
        <end position="21"/>
    </location>
</feature>
<sequence>MDLKHFLLSAILLVLLSLADSRPTEQNNTQNGGEVKVDPETQLRRGKRDSWSYSWSESSSHSYSSSSSYSYSYKSSGSSPVKIIIVGNGNGNKNYIHTR</sequence>
<keyword evidence="2" id="KW-0732">Signal</keyword>
<reference evidence="3 4" key="1">
    <citation type="submission" date="2023-11" db="EMBL/GenBank/DDBJ databases">
        <authorList>
            <person name="Okamura Y."/>
        </authorList>
    </citation>
    <scope>NUCLEOTIDE SEQUENCE [LARGE SCALE GENOMIC DNA]</scope>
</reference>
<proteinExistence type="predicted"/>
<feature type="region of interest" description="Disordered" evidence="1">
    <location>
        <begin position="23"/>
        <end position="77"/>
    </location>
</feature>
<evidence type="ECO:0000256" key="2">
    <source>
        <dbReference type="SAM" id="SignalP"/>
    </source>
</evidence>
<evidence type="ECO:0000313" key="3">
    <source>
        <dbReference type="EMBL" id="CAK1551777.1"/>
    </source>
</evidence>
<comment type="caution">
    <text evidence="3">The sequence shown here is derived from an EMBL/GenBank/DDBJ whole genome shotgun (WGS) entry which is preliminary data.</text>
</comment>
<protein>
    <submittedName>
        <fullName evidence="3">Uncharacterized protein</fullName>
    </submittedName>
</protein>
<feature type="compositionally biased region" description="Low complexity" evidence="1">
    <location>
        <begin position="51"/>
        <end position="77"/>
    </location>
</feature>
<feature type="chain" id="PRO_5043684873" evidence="2">
    <location>
        <begin position="22"/>
        <end position="99"/>
    </location>
</feature>